<protein>
    <submittedName>
        <fullName evidence="6">Choice-of-anchor A family protein</fullName>
    </submittedName>
</protein>
<feature type="compositionally biased region" description="Low complexity" evidence="1">
    <location>
        <begin position="696"/>
        <end position="709"/>
    </location>
</feature>
<name>A0A7L6B372_9ACTN</name>
<feature type="region of interest" description="Disordered" evidence="1">
    <location>
        <begin position="455"/>
        <end position="476"/>
    </location>
</feature>
<dbReference type="InterPro" id="IPR026588">
    <property type="entry name" value="Choice_anch_A"/>
</dbReference>
<feature type="compositionally biased region" description="Low complexity" evidence="1">
    <location>
        <begin position="933"/>
        <end position="951"/>
    </location>
</feature>
<evidence type="ECO:0000313" key="6">
    <source>
        <dbReference type="EMBL" id="QLQ36346.1"/>
    </source>
</evidence>
<feature type="region of interest" description="Disordered" evidence="1">
    <location>
        <begin position="1177"/>
        <end position="1196"/>
    </location>
</feature>
<feature type="domain" description="DUF7507" evidence="5">
    <location>
        <begin position="371"/>
        <end position="474"/>
    </location>
</feature>
<dbReference type="Proteomes" id="UP000510844">
    <property type="component" value="Chromosome"/>
</dbReference>
<evidence type="ECO:0000256" key="2">
    <source>
        <dbReference type="SAM" id="Phobius"/>
    </source>
</evidence>
<dbReference type="InterPro" id="IPR013783">
    <property type="entry name" value="Ig-like_fold"/>
</dbReference>
<feature type="domain" description="DUF7507" evidence="5">
    <location>
        <begin position="606"/>
        <end position="711"/>
    </location>
</feature>
<dbReference type="InterPro" id="IPR055354">
    <property type="entry name" value="DUF7507"/>
</dbReference>
<evidence type="ECO:0000256" key="3">
    <source>
        <dbReference type="SAM" id="SignalP"/>
    </source>
</evidence>
<evidence type="ECO:0000259" key="4">
    <source>
        <dbReference type="Pfam" id="PF20597"/>
    </source>
</evidence>
<dbReference type="NCBIfam" id="TIGR04215">
    <property type="entry name" value="choice_anch_A"/>
    <property type="match status" value="1"/>
</dbReference>
<feature type="domain" description="DUF7507" evidence="5">
    <location>
        <begin position="844"/>
        <end position="948"/>
    </location>
</feature>
<feature type="domain" description="DUF7507" evidence="5">
    <location>
        <begin position="1207"/>
        <end position="1316"/>
    </location>
</feature>
<feature type="signal peptide" evidence="3">
    <location>
        <begin position="1"/>
        <end position="32"/>
    </location>
</feature>
<evidence type="ECO:0000259" key="5">
    <source>
        <dbReference type="Pfam" id="PF24346"/>
    </source>
</evidence>
<keyword evidence="2" id="KW-0812">Transmembrane</keyword>
<sequence length="1392" mass="140686">MIRTFRGPWRRAAAVVAVAALTAPLPVAVATAAPGGQPPPQQAPRAVGPVNPVAAAQSFGVMTEGDARVVTNENEGTMAVGGDLSFGNYQLANNTAGSFVVPGDSRPTALVVGGRVDFAGSVAGTRLQVLSQGYAKVGNLTGTFVRDTDNNGAAVNTRILPTNDYDAFPRVELTVRQEPANVGPTSPINFADAFASFRSTSTGLAGCENTVVLTDPNGNVLPRPIPPGSNAVINLTSGVTNVLNLSATDLNNIDTLTFRDQPTATTPLLINVDTTGVGNTFDWTAPNFAGVGGQQAQYILINFPTATRLTLTAGARTVEGSIYAPNADFTDLSASNTEGSVITRTLDHEGGEIHYFPFSTTLSCNGGGPASIALVKSSTTALISSVGQQVPYSFTVVNTGGVALTGIVVTDTQTPPSSNANLGPIACQDATLAPGASTTCTATYTVTQADLDHGGVSDSATARGTPPSGAPVVSEPSDLTIPAEVLTPSISVQKSSITTTITFPGQQVPYRFVVTNTGGLTLSNVNVTDVQTPPSSNANLGPITCPTSTLAPGVSMICSATYTVSQADLDHGSVSDTATAHGTPPGTTTPVDSDPSTLTIPATPLAPEITVVKSSTTTTITAPGQQVPYRFTVTNTGGVTLSNVNVTDVQTPPSSNDDLGPITCPDTTLAPGASTTCTATYTVSQADLDLGSVSDTATAHGTPPGTTTPVDSQPSDLTIAATPVAPEITVVKSSSTTTITSAGQQVPYRFVVTNTGGVTLSGIDVTDVQTPPSSNANLGPITCADTTLAPGTSTTCTATYTVSQADLDHGSLADTATASGTPPTGPAVVSDPSDLTIPRAEVTASISVDKTSTTTVITAPGQQVPYRFVVVNTGGLTLSNVNVTDVQTPPSSNANLGPITCADTTLAPGGSTTCTATYTVTQADIDNGSLADTATAHGTPPGTTTPVDSDPSTLTVPAGDPVSGIDIVKSSGTVAITEVGQKITYTYQVVNTGGLTLTKVTVNDTLLPPASRDNQTAITCGPDNVPNGTVTLAPGASIECRATYTVSAVDFAQASLLDTATATGTPPRGPAPVSGPSTNDIPILHPGIALTKSVTPETVSRAGEVVTYRYVVTDTGNTTLSRIAIDETAFSGTGRPSAITCADTALAPGESTTCTATYAVTEADLTTGRVTNTAVAVGTPPTVPGQEPPTPVRSEPASAVVTTTKGAAITLEKSADPTEVHKVGQQVRYSFQVTNTGSVPLTGVTVTDTLAPPADPANLGPITCGPGDTPNGEVTLAAGETVTCTATYTVSKADTKQRCITDTASATGTPPSGPAPVSPEDTLCVRVKIEPGPHPGPGPKPGPWPWHHGKLPITGSSFLIPISVAGGLALLTGIVLTALSRRRRADPGHELT</sequence>
<feature type="compositionally biased region" description="Low complexity" evidence="1">
    <location>
        <begin position="577"/>
        <end position="596"/>
    </location>
</feature>
<reference evidence="7" key="2">
    <citation type="journal article" date="2021" name="Mar. Drugs">
        <title>A New Micromonospora Strain with Antibiotic Activity Isolated from the Microbiome of a Mid-Atlantic Deep-Sea Sponge.</title>
        <authorList>
            <person name="Back C.R."/>
            <person name="Stennett H.L."/>
            <person name="Williams S.E."/>
            <person name="Wang L."/>
            <person name="Ojeda Gomez J."/>
            <person name="Abdulle O.M."/>
            <person name="Duffy T."/>
            <person name="Neal C."/>
            <person name="Mantell J."/>
            <person name="Jepson M.A."/>
            <person name="Hendry K.R."/>
            <person name="Powell D."/>
            <person name="Stach J.E.M."/>
            <person name="Essex-Lopresti A.E."/>
            <person name="Willis C.L."/>
            <person name="Curnow P."/>
            <person name="Race P.R."/>
        </authorList>
    </citation>
    <scope>NUCLEOTIDE SEQUENCE [LARGE SCALE GENOMIC DNA]</scope>
    <source>
        <strain evidence="7">28ISP2-46</strain>
    </source>
</reference>
<keyword evidence="3" id="KW-0732">Signal</keyword>
<dbReference type="Pfam" id="PF24346">
    <property type="entry name" value="DUF7507"/>
    <property type="match status" value="8"/>
</dbReference>
<feature type="domain" description="Choice-of-anchor A" evidence="4">
    <location>
        <begin position="52"/>
        <end position="355"/>
    </location>
</feature>
<feature type="domain" description="DUF7507" evidence="5">
    <location>
        <begin position="725"/>
        <end position="830"/>
    </location>
</feature>
<keyword evidence="2" id="KW-0472">Membrane</keyword>
<keyword evidence="7" id="KW-1185">Reference proteome</keyword>
<feature type="chain" id="PRO_5029615909" evidence="3">
    <location>
        <begin position="33"/>
        <end position="1392"/>
    </location>
</feature>
<dbReference type="InterPro" id="IPR051172">
    <property type="entry name" value="Chlamydia_OmcB"/>
</dbReference>
<reference evidence="6 7" key="1">
    <citation type="submission" date="2020-07" db="EMBL/GenBank/DDBJ databases">
        <title>A new Micromonospora strain with potent antibiotic activity isolated from the microbiome of a mid-Atlantic deep-sea sponge.</title>
        <authorList>
            <person name="Back C.R."/>
            <person name="Stennett H.L."/>
            <person name="Williams S.E."/>
            <person name="Wang L."/>
            <person name="Ojeda Gomez J."/>
            <person name="Abdulle O.M."/>
            <person name="Duffy T."/>
            <person name="Hendry K.R."/>
            <person name="Powell D."/>
            <person name="Stach J.E."/>
            <person name="Essex-Lopresti A.E."/>
            <person name="Willis C.L."/>
            <person name="Curnow P."/>
            <person name="Race P.R."/>
        </authorList>
    </citation>
    <scope>NUCLEOTIDE SEQUENCE [LARGE SCALE GENOMIC DNA]</scope>
    <source>
        <strain evidence="6 7">28ISP2-46</strain>
    </source>
</reference>
<gene>
    <name evidence="6" type="ORF">H1D33_23990</name>
</gene>
<evidence type="ECO:0000313" key="7">
    <source>
        <dbReference type="Proteomes" id="UP000510844"/>
    </source>
</evidence>
<dbReference type="PANTHER" id="PTHR34819:SF3">
    <property type="entry name" value="CELL SURFACE PROTEIN"/>
    <property type="match status" value="1"/>
</dbReference>
<organism evidence="6 7">
    <name type="scientific">Micromonospora robiginosa</name>
    <dbReference type="NCBI Taxonomy" id="2749844"/>
    <lineage>
        <taxon>Bacteria</taxon>
        <taxon>Bacillati</taxon>
        <taxon>Actinomycetota</taxon>
        <taxon>Actinomycetes</taxon>
        <taxon>Micromonosporales</taxon>
        <taxon>Micromonosporaceae</taxon>
        <taxon>Micromonospora</taxon>
    </lineage>
</organism>
<dbReference type="NCBIfam" id="TIGR01451">
    <property type="entry name" value="B_ant_repeat"/>
    <property type="match status" value="4"/>
</dbReference>
<feature type="domain" description="DUF7507" evidence="5">
    <location>
        <begin position="1086"/>
        <end position="1182"/>
    </location>
</feature>
<dbReference type="InterPro" id="IPR047589">
    <property type="entry name" value="DUF11_rpt"/>
</dbReference>
<feature type="compositionally biased region" description="Pro residues" evidence="1">
    <location>
        <begin position="1181"/>
        <end position="1191"/>
    </location>
</feature>
<feature type="region of interest" description="Disordered" evidence="1">
    <location>
        <begin position="573"/>
        <end position="596"/>
    </location>
</feature>
<feature type="transmembrane region" description="Helical" evidence="2">
    <location>
        <begin position="1358"/>
        <end position="1379"/>
    </location>
</feature>
<dbReference type="PANTHER" id="PTHR34819">
    <property type="entry name" value="LARGE CYSTEINE-RICH PERIPLASMIC PROTEIN OMCB"/>
    <property type="match status" value="1"/>
</dbReference>
<evidence type="ECO:0000256" key="1">
    <source>
        <dbReference type="SAM" id="MobiDB-lite"/>
    </source>
</evidence>
<proteinExistence type="predicted"/>
<dbReference type="Gene3D" id="2.60.40.10">
    <property type="entry name" value="Immunoglobulins"/>
    <property type="match status" value="2"/>
</dbReference>
<accession>A0A7L6B372</accession>
<keyword evidence="2" id="KW-1133">Transmembrane helix</keyword>
<dbReference type="GO" id="GO:0005975">
    <property type="term" value="P:carbohydrate metabolic process"/>
    <property type="evidence" value="ECO:0007669"/>
    <property type="project" value="UniProtKB-ARBA"/>
</dbReference>
<feature type="region of interest" description="Disordered" evidence="1">
    <location>
        <begin position="931"/>
        <end position="951"/>
    </location>
</feature>
<feature type="domain" description="DUF7507" evidence="5">
    <location>
        <begin position="487"/>
        <end position="592"/>
    </location>
</feature>
<feature type="domain" description="DUF7507" evidence="5">
    <location>
        <begin position="964"/>
        <end position="1072"/>
    </location>
</feature>
<dbReference type="EMBL" id="CP059322">
    <property type="protein sequence ID" value="QLQ36346.1"/>
    <property type="molecule type" value="Genomic_DNA"/>
</dbReference>
<feature type="region of interest" description="Disordered" evidence="1">
    <location>
        <begin position="694"/>
        <end position="715"/>
    </location>
</feature>
<dbReference type="Pfam" id="PF20597">
    <property type="entry name" value="pAdhesive_15"/>
    <property type="match status" value="1"/>
</dbReference>